<feature type="domain" description="FecR protein" evidence="1">
    <location>
        <begin position="140"/>
        <end position="233"/>
    </location>
</feature>
<sequence>MQQPIDKELLKKYLKDTCTPSELQRVRAYLLRADTEEILHELIAAESEAEWNDATKTSFVKDDQMREWQSKFELRKAVFPETTTTEIKTTPGFFKRNNFLKYAAVLTTVMLGIGIYSLSRLKENQATSAATTAKLIMKEFSTVKGQRAKITLADGTMVYMGPASTLKYPEQFKDSIRGISLEGEAFFEVAHNPHKPFIIETHNIHTQVLGTSFKVNAIEGRPFEVQVATGKVRVDRINPGHTEHLAVLTPGQQVVLSNLTSEAVIGQVAIQEVRDWKQSILVFKDQTLSEIARQLERAYDVQFSFKNAAKAREVVTVTLQDNVPLNQTLRILSAGAQFKYSIKGKNITIN</sequence>
<evidence type="ECO:0000313" key="3">
    <source>
        <dbReference type="EMBL" id="SMC89980.1"/>
    </source>
</evidence>
<gene>
    <name evidence="3" type="ORF">SAMN04488101_10551</name>
</gene>
<accession>A0A1W2CXU2</accession>
<dbReference type="PANTHER" id="PTHR30273:SF2">
    <property type="entry name" value="PROTEIN FECR"/>
    <property type="match status" value="1"/>
</dbReference>
<dbReference type="EMBL" id="FWYB01000005">
    <property type="protein sequence ID" value="SMC89980.1"/>
    <property type="molecule type" value="Genomic_DNA"/>
</dbReference>
<dbReference type="Proteomes" id="UP000192678">
    <property type="component" value="Unassembled WGS sequence"/>
</dbReference>
<dbReference type="AlphaFoldDB" id="A0A1W2CXU2"/>
<protein>
    <submittedName>
        <fullName evidence="3">FecR family protein</fullName>
    </submittedName>
</protein>
<dbReference type="InterPro" id="IPR012373">
    <property type="entry name" value="Ferrdict_sens_TM"/>
</dbReference>
<dbReference type="OrthoDB" id="1119382at2"/>
<dbReference type="Pfam" id="PF16344">
    <property type="entry name" value="FecR_C"/>
    <property type="match status" value="1"/>
</dbReference>
<dbReference type="Pfam" id="PF04773">
    <property type="entry name" value="FecR"/>
    <property type="match status" value="1"/>
</dbReference>
<proteinExistence type="predicted"/>
<reference evidence="3 4" key="1">
    <citation type="submission" date="2017-04" db="EMBL/GenBank/DDBJ databases">
        <authorList>
            <person name="Afonso C.L."/>
            <person name="Miller P.J."/>
            <person name="Scott M.A."/>
            <person name="Spackman E."/>
            <person name="Goraichik I."/>
            <person name="Dimitrov K.M."/>
            <person name="Suarez D.L."/>
            <person name="Swayne D.E."/>
        </authorList>
    </citation>
    <scope>NUCLEOTIDE SEQUENCE [LARGE SCALE GENOMIC DNA]</scope>
    <source>
        <strain evidence="3 4">DSM 19625</strain>
    </source>
</reference>
<evidence type="ECO:0000259" key="1">
    <source>
        <dbReference type="Pfam" id="PF04773"/>
    </source>
</evidence>
<dbReference type="PANTHER" id="PTHR30273">
    <property type="entry name" value="PERIPLASMIC SIGNAL SENSOR AND SIGMA FACTOR ACTIVATOR FECR-RELATED"/>
    <property type="match status" value="1"/>
</dbReference>
<dbReference type="Gene3D" id="3.55.50.30">
    <property type="match status" value="1"/>
</dbReference>
<dbReference type="RefSeq" id="WP_084289403.1">
    <property type="nucleotide sequence ID" value="NZ_FWYB01000005.1"/>
</dbReference>
<evidence type="ECO:0000259" key="2">
    <source>
        <dbReference type="Pfam" id="PF16344"/>
    </source>
</evidence>
<dbReference type="InterPro" id="IPR006860">
    <property type="entry name" value="FecR"/>
</dbReference>
<feature type="domain" description="Protein FecR C-terminal" evidence="2">
    <location>
        <begin position="281"/>
        <end position="349"/>
    </location>
</feature>
<name>A0A1W2CXU2_9SPHI</name>
<keyword evidence="4" id="KW-1185">Reference proteome</keyword>
<dbReference type="GO" id="GO:0016989">
    <property type="term" value="F:sigma factor antagonist activity"/>
    <property type="evidence" value="ECO:0007669"/>
    <property type="project" value="TreeGrafter"/>
</dbReference>
<dbReference type="InterPro" id="IPR032508">
    <property type="entry name" value="FecR_C"/>
</dbReference>
<organism evidence="3 4">
    <name type="scientific">Pedobacter nyackensis</name>
    <dbReference type="NCBI Taxonomy" id="475255"/>
    <lineage>
        <taxon>Bacteria</taxon>
        <taxon>Pseudomonadati</taxon>
        <taxon>Bacteroidota</taxon>
        <taxon>Sphingobacteriia</taxon>
        <taxon>Sphingobacteriales</taxon>
        <taxon>Sphingobacteriaceae</taxon>
        <taxon>Pedobacter</taxon>
    </lineage>
</organism>
<dbReference type="Gene3D" id="2.60.120.1440">
    <property type="match status" value="1"/>
</dbReference>
<dbReference type="PIRSF" id="PIRSF018266">
    <property type="entry name" value="FecR"/>
    <property type="match status" value="1"/>
</dbReference>
<dbReference type="STRING" id="475255.SAMN04488101_10551"/>
<evidence type="ECO:0000313" key="4">
    <source>
        <dbReference type="Proteomes" id="UP000192678"/>
    </source>
</evidence>